<dbReference type="InterPro" id="IPR037914">
    <property type="entry name" value="SpoVT-AbrB_sf"/>
</dbReference>
<dbReference type="InterPro" id="IPR007159">
    <property type="entry name" value="SpoVT-AbrB_dom"/>
</dbReference>
<dbReference type="Gene3D" id="2.10.260.10">
    <property type="match status" value="1"/>
</dbReference>
<dbReference type="SMART" id="SM00966">
    <property type="entry name" value="SpoVT_AbrB"/>
    <property type="match status" value="1"/>
</dbReference>
<proteinExistence type="predicted"/>
<organism evidence="2 3">
    <name type="scientific">Floricoccus penangensis</name>
    <dbReference type="NCBI Taxonomy" id="1859475"/>
    <lineage>
        <taxon>Bacteria</taxon>
        <taxon>Bacillati</taxon>
        <taxon>Bacillota</taxon>
        <taxon>Bacilli</taxon>
        <taxon>Lactobacillales</taxon>
        <taxon>Streptococcaceae</taxon>
        <taxon>Floricoccus</taxon>
    </lineage>
</organism>
<reference evidence="3" key="1">
    <citation type="submission" date="2016-09" db="EMBL/GenBank/DDBJ databases">
        <title>Draft genome sequence of a novel species of the family Streptococcaceae isolated from flowers.</title>
        <authorList>
            <person name="Chuah L.-O."/>
            <person name="Yap K.-P."/>
            <person name="Thong K.L."/>
            <person name="Liong M.T."/>
            <person name="Ahmad R."/>
            <person name="Rusul G."/>
        </authorList>
    </citation>
    <scope>NUCLEOTIDE SEQUENCE [LARGE SCALE GENOMIC DNA]</scope>
    <source>
        <strain evidence="3">HibF3</strain>
    </source>
</reference>
<evidence type="ECO:0000259" key="1">
    <source>
        <dbReference type="SMART" id="SM00966"/>
    </source>
</evidence>
<protein>
    <recommendedName>
        <fullName evidence="1">SpoVT-AbrB domain-containing protein</fullName>
    </recommendedName>
</protein>
<dbReference type="Proteomes" id="UP000177273">
    <property type="component" value="Unassembled WGS sequence"/>
</dbReference>
<dbReference type="RefSeq" id="WP_070788103.1">
    <property type="nucleotide sequence ID" value="NZ_CP075561.1"/>
</dbReference>
<dbReference type="AlphaFoldDB" id="A0A9Q5JF88"/>
<dbReference type="SUPFAM" id="SSF89447">
    <property type="entry name" value="AbrB/MazE/MraZ-like"/>
    <property type="match status" value="1"/>
</dbReference>
<dbReference type="GO" id="GO:0003677">
    <property type="term" value="F:DNA binding"/>
    <property type="evidence" value="ECO:0007669"/>
    <property type="project" value="InterPro"/>
</dbReference>
<dbReference type="Pfam" id="PF04014">
    <property type="entry name" value="MazE_antitoxin"/>
    <property type="match status" value="1"/>
</dbReference>
<accession>A0A9Q5JF88</accession>
<dbReference type="OrthoDB" id="9795766at2"/>
<feature type="domain" description="SpoVT-AbrB" evidence="1">
    <location>
        <begin position="7"/>
        <end position="52"/>
    </location>
</feature>
<comment type="caution">
    <text evidence="2">The sequence shown here is derived from an EMBL/GenBank/DDBJ whole genome shotgun (WGS) entry which is preliminary data.</text>
</comment>
<sequence>MVLTLLRSFGDSKIIIIPNKMVKKLNLHIGDRVRIRIENNELFLSRRTSERKILTAVELFEDYEEEYFDSQVFTFKSGGREEW</sequence>
<gene>
    <name evidence="2" type="ORF">BG262_03905</name>
</gene>
<name>A0A9Q5JF88_9LACT</name>
<keyword evidence="3" id="KW-1185">Reference proteome</keyword>
<evidence type="ECO:0000313" key="2">
    <source>
        <dbReference type="EMBL" id="OFI46166.1"/>
    </source>
</evidence>
<dbReference type="EMBL" id="MKIQ01000028">
    <property type="protein sequence ID" value="OFI46166.1"/>
    <property type="molecule type" value="Genomic_DNA"/>
</dbReference>
<evidence type="ECO:0000313" key="3">
    <source>
        <dbReference type="Proteomes" id="UP000177273"/>
    </source>
</evidence>